<dbReference type="PANTHER" id="PTHR38695">
    <property type="entry name" value="AMINO ACID PERMEASE_ SLC12A DOMAIN-CONTAINING PROTEIN"/>
    <property type="match status" value="1"/>
</dbReference>
<evidence type="ECO:0000259" key="2">
    <source>
        <dbReference type="Pfam" id="PF17648"/>
    </source>
</evidence>
<evidence type="ECO:0000256" key="1">
    <source>
        <dbReference type="SAM" id="MobiDB-lite"/>
    </source>
</evidence>
<dbReference type="InterPro" id="IPR040841">
    <property type="entry name" value="Luciferase_dom"/>
</dbReference>
<comment type="caution">
    <text evidence="3">The sequence shown here is derived from an EMBL/GenBank/DDBJ whole genome shotgun (WGS) entry which is preliminary data.</text>
</comment>
<dbReference type="PANTHER" id="PTHR38695:SF1">
    <property type="entry name" value="AMINO ACID PERMEASE_ SLC12A DOMAIN-CONTAINING PROTEIN"/>
    <property type="match status" value="1"/>
</dbReference>
<dbReference type="InterPro" id="IPR048273">
    <property type="entry name" value="Luciferase"/>
</dbReference>
<evidence type="ECO:0000313" key="4">
    <source>
        <dbReference type="Proteomes" id="UP001187682"/>
    </source>
</evidence>
<dbReference type="AlphaFoldDB" id="A0AAE8MR16"/>
<proteinExistence type="predicted"/>
<protein>
    <recommendedName>
        <fullName evidence="2">Luciferase domain-containing protein</fullName>
    </recommendedName>
</protein>
<feature type="domain" description="Luciferase" evidence="2">
    <location>
        <begin position="207"/>
        <end position="275"/>
    </location>
</feature>
<keyword evidence="4" id="KW-1185">Reference proteome</keyword>
<accession>A0AAE8MR16</accession>
<name>A0AAE8MR16_9PEZI</name>
<dbReference type="Pfam" id="PF17648">
    <property type="entry name" value="Luciferase"/>
    <property type="match status" value="1"/>
</dbReference>
<dbReference type="EMBL" id="ONZQ02000001">
    <property type="protein sequence ID" value="SPN97048.1"/>
    <property type="molecule type" value="Genomic_DNA"/>
</dbReference>
<dbReference type="Proteomes" id="UP001187682">
    <property type="component" value="Unassembled WGS sequence"/>
</dbReference>
<feature type="region of interest" description="Disordered" evidence="1">
    <location>
        <begin position="1"/>
        <end position="33"/>
    </location>
</feature>
<sequence>MLDTPVTHPSAPKEEGPQAQLLDPPETTSIPHQDPLTIQLDGPAIAGLALGSILVVHLVGPLYSEILIVGSAALLLVYHDYRNFLNLGRGGVPSTFWGYLTVSRLRPFTIPDPFSPPRPDPKGIPRNGILAGRNLPHRAGPRPRVAGIIPHRQLDQRGADGPYLSIRDAIQNLASTHPERLTVGRSCFEMHDIGLFARRPVNETCQGEILHHHASDRSMHMDLHPEDIREVLEKGWGQRHPLARRGFHLQETFVMIYAPRDEDELRTVYQIIEAAIWYITAEEISTKAA</sequence>
<evidence type="ECO:0000313" key="3">
    <source>
        <dbReference type="EMBL" id="SPN97048.1"/>
    </source>
</evidence>
<organism evidence="3 4">
    <name type="scientific">Cephalotrichum gorgonifer</name>
    <dbReference type="NCBI Taxonomy" id="2041049"/>
    <lineage>
        <taxon>Eukaryota</taxon>
        <taxon>Fungi</taxon>
        <taxon>Dikarya</taxon>
        <taxon>Ascomycota</taxon>
        <taxon>Pezizomycotina</taxon>
        <taxon>Sordariomycetes</taxon>
        <taxon>Hypocreomycetidae</taxon>
        <taxon>Microascales</taxon>
        <taxon>Microascaceae</taxon>
        <taxon>Cephalotrichum</taxon>
    </lineage>
</organism>
<gene>
    <name evidence="3" type="ORF">DNG_00564</name>
</gene>
<reference evidence="3" key="1">
    <citation type="submission" date="2018-03" db="EMBL/GenBank/DDBJ databases">
        <authorList>
            <person name="Guldener U."/>
        </authorList>
    </citation>
    <scope>NUCLEOTIDE SEQUENCE</scope>
</reference>